<evidence type="ECO:0000313" key="3">
    <source>
        <dbReference type="EMBL" id="KAJ9549646.1"/>
    </source>
</evidence>
<dbReference type="InterPro" id="IPR044260">
    <property type="entry name" value="SKIP8-like"/>
</dbReference>
<dbReference type="Gene3D" id="1.20.1280.50">
    <property type="match status" value="1"/>
</dbReference>
<dbReference type="PANTHER" id="PTHR47124:SF1">
    <property type="entry name" value="F-BOX PROTEIN SKIP8"/>
    <property type="match status" value="1"/>
</dbReference>
<sequence>MEISSYASSSGDGSFNFSFVSLFLALAVTLVCCFLTLVPFLRLLRFSQSDKKAILGCGCACSNCKQQQRFGSGSDSMAVTATARMMNGGGGGGGGGGGQVVVVERERERQVVVGASMMEQLVPEITTHALSYLDYRSLCRLSMTNSAMRRAANDDNAWKALYHKFQKVSRSAPLNFLLVFQDFTMEQDSVTPANGWKAYYAATRAIVNMNQQFFDIIRERSLPEMGRLWLNADYVKCIHASGELFTGYSGVLASWQLAFNWEPAIDFEVRDVRSRVLTGVAWVTMKAYVGVEHNPLNVTNVFEVENGQWYMVHHHSSVILANGDQPLMPMLG</sequence>
<evidence type="ECO:0000313" key="4">
    <source>
        <dbReference type="Proteomes" id="UP001172457"/>
    </source>
</evidence>
<keyword evidence="4" id="KW-1185">Reference proteome</keyword>
<keyword evidence="1" id="KW-0812">Transmembrane</keyword>
<feature type="domain" description="F-box" evidence="2">
    <location>
        <begin position="115"/>
        <end position="161"/>
    </location>
</feature>
<organism evidence="3 4">
    <name type="scientific">Centaurea solstitialis</name>
    <name type="common">yellow star-thistle</name>
    <dbReference type="NCBI Taxonomy" id="347529"/>
    <lineage>
        <taxon>Eukaryota</taxon>
        <taxon>Viridiplantae</taxon>
        <taxon>Streptophyta</taxon>
        <taxon>Embryophyta</taxon>
        <taxon>Tracheophyta</taxon>
        <taxon>Spermatophyta</taxon>
        <taxon>Magnoliopsida</taxon>
        <taxon>eudicotyledons</taxon>
        <taxon>Gunneridae</taxon>
        <taxon>Pentapetalae</taxon>
        <taxon>asterids</taxon>
        <taxon>campanulids</taxon>
        <taxon>Asterales</taxon>
        <taxon>Asteraceae</taxon>
        <taxon>Carduoideae</taxon>
        <taxon>Cardueae</taxon>
        <taxon>Centaureinae</taxon>
        <taxon>Centaurea</taxon>
    </lineage>
</organism>
<dbReference type="Proteomes" id="UP001172457">
    <property type="component" value="Chromosome 5"/>
</dbReference>
<dbReference type="PROSITE" id="PS50181">
    <property type="entry name" value="FBOX"/>
    <property type="match status" value="1"/>
</dbReference>
<keyword evidence="1" id="KW-1133">Transmembrane helix</keyword>
<dbReference type="AlphaFoldDB" id="A0AA38T936"/>
<dbReference type="InterPro" id="IPR036047">
    <property type="entry name" value="F-box-like_dom_sf"/>
</dbReference>
<dbReference type="EMBL" id="JARYMX010000005">
    <property type="protein sequence ID" value="KAJ9549646.1"/>
    <property type="molecule type" value="Genomic_DNA"/>
</dbReference>
<dbReference type="Pfam" id="PF13474">
    <property type="entry name" value="SnoaL_3"/>
    <property type="match status" value="1"/>
</dbReference>
<proteinExistence type="predicted"/>
<dbReference type="InterPro" id="IPR001810">
    <property type="entry name" value="F-box_dom"/>
</dbReference>
<dbReference type="InterPro" id="IPR037401">
    <property type="entry name" value="SnoaL-like"/>
</dbReference>
<feature type="transmembrane region" description="Helical" evidence="1">
    <location>
        <begin position="20"/>
        <end position="44"/>
    </location>
</feature>
<keyword evidence="1" id="KW-0472">Membrane</keyword>
<evidence type="ECO:0000259" key="2">
    <source>
        <dbReference type="PROSITE" id="PS50181"/>
    </source>
</evidence>
<reference evidence="3" key="1">
    <citation type="submission" date="2023-03" db="EMBL/GenBank/DDBJ databases">
        <title>Chromosome-scale reference genome and RAD-based genetic map of yellow starthistle (Centaurea solstitialis) reveal putative structural variation and QTLs associated with invader traits.</title>
        <authorList>
            <person name="Reatini B."/>
            <person name="Cang F.A."/>
            <person name="Jiang Q."/>
            <person name="Mckibben M.T.W."/>
            <person name="Barker M.S."/>
            <person name="Rieseberg L.H."/>
            <person name="Dlugosch K.M."/>
        </authorList>
    </citation>
    <scope>NUCLEOTIDE SEQUENCE</scope>
    <source>
        <strain evidence="3">CAN-66</strain>
        <tissue evidence="3">Leaf</tissue>
    </source>
</reference>
<evidence type="ECO:0000256" key="1">
    <source>
        <dbReference type="SAM" id="Phobius"/>
    </source>
</evidence>
<dbReference type="SUPFAM" id="SSF81383">
    <property type="entry name" value="F-box domain"/>
    <property type="match status" value="1"/>
</dbReference>
<protein>
    <recommendedName>
        <fullName evidence="2">F-box domain-containing protein</fullName>
    </recommendedName>
</protein>
<name>A0AA38T936_9ASTR</name>
<dbReference type="CDD" id="cd22117">
    <property type="entry name" value="F-box_FBXL4"/>
    <property type="match status" value="1"/>
</dbReference>
<accession>A0AA38T936</accession>
<comment type="caution">
    <text evidence="3">The sequence shown here is derived from an EMBL/GenBank/DDBJ whole genome shotgun (WGS) entry which is preliminary data.</text>
</comment>
<dbReference type="Gene3D" id="3.10.450.50">
    <property type="match status" value="1"/>
</dbReference>
<dbReference type="SUPFAM" id="SSF54427">
    <property type="entry name" value="NTF2-like"/>
    <property type="match status" value="1"/>
</dbReference>
<gene>
    <name evidence="3" type="ORF">OSB04_022189</name>
</gene>
<dbReference type="PANTHER" id="PTHR47124">
    <property type="entry name" value="F-BOX PROTEIN SKIP8"/>
    <property type="match status" value="1"/>
</dbReference>
<dbReference type="InterPro" id="IPR032710">
    <property type="entry name" value="NTF2-like_dom_sf"/>
</dbReference>
<dbReference type="Pfam" id="PF12937">
    <property type="entry name" value="F-box-like"/>
    <property type="match status" value="1"/>
</dbReference>